<dbReference type="InterPro" id="IPR051026">
    <property type="entry name" value="PI/PC_transfer"/>
</dbReference>
<proteinExistence type="predicted"/>
<reference evidence="2" key="1">
    <citation type="submission" date="2018-02" db="EMBL/GenBank/DDBJ databases">
        <title>Rhizophora mucronata_Transcriptome.</title>
        <authorList>
            <person name="Meera S.P."/>
            <person name="Sreeshan A."/>
            <person name="Augustine A."/>
        </authorList>
    </citation>
    <scope>NUCLEOTIDE SEQUENCE</scope>
    <source>
        <tissue evidence="2">Leaf</tissue>
    </source>
</reference>
<feature type="transmembrane region" description="Helical" evidence="1">
    <location>
        <begin position="6"/>
        <end position="29"/>
    </location>
</feature>
<organism evidence="2">
    <name type="scientific">Rhizophora mucronata</name>
    <name type="common">Asiatic mangrove</name>
    <dbReference type="NCBI Taxonomy" id="61149"/>
    <lineage>
        <taxon>Eukaryota</taxon>
        <taxon>Viridiplantae</taxon>
        <taxon>Streptophyta</taxon>
        <taxon>Embryophyta</taxon>
        <taxon>Tracheophyta</taxon>
        <taxon>Spermatophyta</taxon>
        <taxon>Magnoliopsida</taxon>
        <taxon>eudicotyledons</taxon>
        <taxon>Gunneridae</taxon>
        <taxon>Pentapetalae</taxon>
        <taxon>rosids</taxon>
        <taxon>fabids</taxon>
        <taxon>Malpighiales</taxon>
        <taxon>Rhizophoraceae</taxon>
        <taxon>Rhizophora</taxon>
    </lineage>
</organism>
<evidence type="ECO:0000256" key="1">
    <source>
        <dbReference type="SAM" id="Phobius"/>
    </source>
</evidence>
<keyword evidence="1" id="KW-0812">Transmembrane</keyword>
<evidence type="ECO:0000313" key="2">
    <source>
        <dbReference type="EMBL" id="MBX02206.1"/>
    </source>
</evidence>
<dbReference type="AlphaFoldDB" id="A0A2P2K941"/>
<dbReference type="EMBL" id="GGEC01021722">
    <property type="protein sequence ID" value="MBX02206.1"/>
    <property type="molecule type" value="Transcribed_RNA"/>
</dbReference>
<sequence>MQPNTFFPHVMSSMVRFFLKLLAWIYLLLSRIGRTSTVQHPGRQLVRQSCPPLLDSSSQDQNTSHEIKEERLHPCWQRLQDVETMLNELANKPTNIPPEKEDMLLESLSRIKSIENDLQKTKKALLATASKQVELAETLENLKEDNLAGASSCWPRMRRTIPPER</sequence>
<keyword evidence="1" id="KW-1133">Transmembrane helix</keyword>
<protein>
    <submittedName>
        <fullName evidence="2">Transporter</fullName>
    </submittedName>
</protein>
<keyword evidence="1" id="KW-0472">Membrane</keyword>
<dbReference type="PANTHER" id="PTHR45657:SF43">
    <property type="entry name" value="PHOSPHATIDYLINOSITOL_PHOSPHATIDYLCHOLINE TRANSFER PROTEIN SFH9"/>
    <property type="match status" value="1"/>
</dbReference>
<accession>A0A2P2K941</accession>
<name>A0A2P2K941_RHIMU</name>
<dbReference type="PANTHER" id="PTHR45657">
    <property type="entry name" value="CRAL-TRIO DOMAIN-CONTAINING PROTEIN YKL091C-RELATED"/>
    <property type="match status" value="1"/>
</dbReference>